<proteinExistence type="predicted"/>
<keyword evidence="1" id="KW-0812">Transmembrane</keyword>
<name>A0A2J8B494_9FIRM</name>
<reference evidence="3" key="1">
    <citation type="submission" date="2017-04" db="EMBL/GenBank/DDBJ databases">
        <authorList>
            <person name="Bumgarner R.E."/>
            <person name="Fredricks D.N."/>
            <person name="Srinivasan S."/>
        </authorList>
    </citation>
    <scope>NUCLEOTIDE SEQUENCE [LARGE SCALE GENOMIC DNA]</scope>
    <source>
        <strain evidence="3">KA00405</strain>
    </source>
</reference>
<dbReference type="EMBL" id="NBZD01000001">
    <property type="protein sequence ID" value="PNH19566.1"/>
    <property type="molecule type" value="Genomic_DNA"/>
</dbReference>
<organism evidence="2 3">
    <name type="scientific">Mageeibacillus indolicus</name>
    <dbReference type="NCBI Taxonomy" id="884684"/>
    <lineage>
        <taxon>Bacteria</taxon>
        <taxon>Bacillati</taxon>
        <taxon>Bacillota</taxon>
        <taxon>Clostridia</taxon>
        <taxon>Eubacteriales</taxon>
        <taxon>Oscillospiraceae</taxon>
        <taxon>Mageeibacillus</taxon>
    </lineage>
</organism>
<evidence type="ECO:0000256" key="1">
    <source>
        <dbReference type="SAM" id="Phobius"/>
    </source>
</evidence>
<feature type="transmembrane region" description="Helical" evidence="1">
    <location>
        <begin position="143"/>
        <end position="176"/>
    </location>
</feature>
<dbReference type="RefSeq" id="WP_012993541.1">
    <property type="nucleotide sequence ID" value="NZ_NBZD01000001.1"/>
</dbReference>
<feature type="transmembrane region" description="Helical" evidence="1">
    <location>
        <begin position="54"/>
        <end position="74"/>
    </location>
</feature>
<dbReference type="AlphaFoldDB" id="A0A2J8B494"/>
<accession>A0A2J8B494</accession>
<feature type="transmembrane region" description="Helical" evidence="1">
    <location>
        <begin position="25"/>
        <end position="42"/>
    </location>
</feature>
<gene>
    <name evidence="2" type="ORF">B7R76_01385</name>
</gene>
<evidence type="ECO:0000313" key="3">
    <source>
        <dbReference type="Proteomes" id="UP000236394"/>
    </source>
</evidence>
<evidence type="ECO:0000313" key="2">
    <source>
        <dbReference type="EMBL" id="PNH19566.1"/>
    </source>
</evidence>
<keyword evidence="1" id="KW-0472">Membrane</keyword>
<comment type="caution">
    <text evidence="2">The sequence shown here is derived from an EMBL/GenBank/DDBJ whole genome shotgun (WGS) entry which is preliminary data.</text>
</comment>
<protein>
    <submittedName>
        <fullName evidence="2">Uncharacterized protein</fullName>
    </submittedName>
</protein>
<feature type="transmembrane region" description="Helical" evidence="1">
    <location>
        <begin position="86"/>
        <end position="107"/>
    </location>
</feature>
<sequence>MDFLEGALLGPLWSDTDYADKPHRFPAIIYIAVFYGILLKLLRQNSVPLIFKGLAPLIWLMLTLLFMVVSTFLASKYYRLKLPGRFTILFTIGVKYVFGTGFFISLFRPLYQMDLTGFKDWVIGIMDSTVGEFISNAAAKFRIMGLVISGIFSAAMGMIIFVLVITILLILPVIFLRLIRYGQNLLDTILMHSKFTV</sequence>
<keyword evidence="1" id="KW-1133">Transmembrane helix</keyword>
<dbReference type="Proteomes" id="UP000236394">
    <property type="component" value="Unassembled WGS sequence"/>
</dbReference>